<dbReference type="GO" id="GO:0005886">
    <property type="term" value="C:plasma membrane"/>
    <property type="evidence" value="ECO:0007669"/>
    <property type="project" value="UniProtKB-SubCell"/>
</dbReference>
<evidence type="ECO:0000256" key="6">
    <source>
        <dbReference type="ARBA" id="ARBA00022679"/>
    </source>
</evidence>
<comment type="subcellular location">
    <subcellularLocation>
        <location evidence="2">Cell membrane</location>
    </subcellularLocation>
</comment>
<dbReference type="Gene3D" id="1.10.287.130">
    <property type="match status" value="1"/>
</dbReference>
<dbReference type="CDD" id="cd00082">
    <property type="entry name" value="HisKA"/>
    <property type="match status" value="1"/>
</dbReference>
<evidence type="ECO:0000256" key="12">
    <source>
        <dbReference type="SAM" id="Phobius"/>
    </source>
</evidence>
<organism evidence="15">
    <name type="scientific">bioreactor metagenome</name>
    <dbReference type="NCBI Taxonomy" id="1076179"/>
    <lineage>
        <taxon>unclassified sequences</taxon>
        <taxon>metagenomes</taxon>
        <taxon>ecological metagenomes</taxon>
    </lineage>
</organism>
<evidence type="ECO:0000256" key="2">
    <source>
        <dbReference type="ARBA" id="ARBA00004236"/>
    </source>
</evidence>
<dbReference type="GO" id="GO:0005524">
    <property type="term" value="F:ATP binding"/>
    <property type="evidence" value="ECO:0007669"/>
    <property type="project" value="UniProtKB-KW"/>
</dbReference>
<dbReference type="SUPFAM" id="SSF55874">
    <property type="entry name" value="ATPase domain of HSP90 chaperone/DNA topoisomerase II/histidine kinase"/>
    <property type="match status" value="1"/>
</dbReference>
<dbReference type="GO" id="GO:0000156">
    <property type="term" value="F:phosphorelay response regulator activity"/>
    <property type="evidence" value="ECO:0007669"/>
    <property type="project" value="TreeGrafter"/>
</dbReference>
<gene>
    <name evidence="15" type="primary">sasA_145</name>
    <name evidence="15" type="ORF">SDC9_51110</name>
</gene>
<dbReference type="GO" id="GO:0030295">
    <property type="term" value="F:protein kinase activator activity"/>
    <property type="evidence" value="ECO:0007669"/>
    <property type="project" value="TreeGrafter"/>
</dbReference>
<dbReference type="SUPFAM" id="SSF158472">
    <property type="entry name" value="HAMP domain-like"/>
    <property type="match status" value="1"/>
</dbReference>
<keyword evidence="6 15" id="KW-0808">Transferase</keyword>
<dbReference type="SMART" id="SM00304">
    <property type="entry name" value="HAMP"/>
    <property type="match status" value="1"/>
</dbReference>
<evidence type="ECO:0000256" key="9">
    <source>
        <dbReference type="ARBA" id="ARBA00022840"/>
    </source>
</evidence>
<protein>
    <recommendedName>
        <fullName evidence="3">histidine kinase</fullName>
        <ecNumber evidence="3">2.7.13.3</ecNumber>
    </recommendedName>
</protein>
<feature type="transmembrane region" description="Helical" evidence="12">
    <location>
        <begin position="9"/>
        <end position="32"/>
    </location>
</feature>
<dbReference type="Gene3D" id="3.30.565.10">
    <property type="entry name" value="Histidine kinase-like ATPase, C-terminal domain"/>
    <property type="match status" value="1"/>
</dbReference>
<dbReference type="Gene3D" id="6.10.340.10">
    <property type="match status" value="1"/>
</dbReference>
<dbReference type="PRINTS" id="PR00344">
    <property type="entry name" value="BCTRLSENSOR"/>
</dbReference>
<keyword evidence="4" id="KW-1003">Cell membrane</keyword>
<evidence type="ECO:0000256" key="8">
    <source>
        <dbReference type="ARBA" id="ARBA00022777"/>
    </source>
</evidence>
<dbReference type="GO" id="GO:0000155">
    <property type="term" value="F:phosphorelay sensor kinase activity"/>
    <property type="evidence" value="ECO:0007669"/>
    <property type="project" value="InterPro"/>
</dbReference>
<evidence type="ECO:0000256" key="5">
    <source>
        <dbReference type="ARBA" id="ARBA00022553"/>
    </source>
</evidence>
<feature type="domain" description="HAMP" evidence="14">
    <location>
        <begin position="205"/>
        <end position="257"/>
    </location>
</feature>
<keyword evidence="9" id="KW-0067">ATP-binding</keyword>
<keyword evidence="7" id="KW-0547">Nucleotide-binding</keyword>
<dbReference type="PANTHER" id="PTHR42878:SF7">
    <property type="entry name" value="SENSOR HISTIDINE KINASE GLRK"/>
    <property type="match status" value="1"/>
</dbReference>
<dbReference type="InterPro" id="IPR050351">
    <property type="entry name" value="BphY/WalK/GraS-like"/>
</dbReference>
<dbReference type="InterPro" id="IPR003660">
    <property type="entry name" value="HAMP_dom"/>
</dbReference>
<evidence type="ECO:0000259" key="14">
    <source>
        <dbReference type="PROSITE" id="PS50885"/>
    </source>
</evidence>
<keyword evidence="5" id="KW-0597">Phosphoprotein</keyword>
<dbReference type="CDD" id="cd06225">
    <property type="entry name" value="HAMP"/>
    <property type="match status" value="1"/>
</dbReference>
<name>A0A644WMH7_9ZZZZ</name>
<evidence type="ECO:0000256" key="7">
    <source>
        <dbReference type="ARBA" id="ARBA00022741"/>
    </source>
</evidence>
<evidence type="ECO:0000256" key="11">
    <source>
        <dbReference type="ARBA" id="ARBA00023136"/>
    </source>
</evidence>
<keyword evidence="8 15" id="KW-0418">Kinase</keyword>
<dbReference type="GO" id="GO:0007234">
    <property type="term" value="P:osmosensory signaling via phosphorelay pathway"/>
    <property type="evidence" value="ECO:0007669"/>
    <property type="project" value="TreeGrafter"/>
</dbReference>
<dbReference type="SMART" id="SM00388">
    <property type="entry name" value="HisKA"/>
    <property type="match status" value="1"/>
</dbReference>
<dbReference type="FunFam" id="1.10.287.130:FF:000008">
    <property type="entry name" value="Two-component sensor histidine kinase"/>
    <property type="match status" value="1"/>
</dbReference>
<dbReference type="CDD" id="cd00075">
    <property type="entry name" value="HATPase"/>
    <property type="match status" value="1"/>
</dbReference>
<evidence type="ECO:0000256" key="10">
    <source>
        <dbReference type="ARBA" id="ARBA00023012"/>
    </source>
</evidence>
<keyword evidence="12" id="KW-0812">Transmembrane</keyword>
<sequence length="480" mass="52767">MKSRIARRLMLYFAAALFLFTVVIGVIFISLFRAQTIKDHKSDLETRAVSIAAALSDYMGTANTGSRKGMMGSGQGGYGAYLRFIDDIAMSDVWIVDEDLNLITNSQMSGQSYNYADLPEDADKVVKEVFSGNTTFSEGFSTLLDIPTLTVGTPIEVDGQIVGAVLLHSPVEGINDATMQGAGILAVSILAALVLSVILSAFFALAFTKPLNKMKSSTLLLAEGDYTTKTGVQQKDEIGELAGAIDILSERLQTAKHESDKLEKLRRDFVANISHELKTPVTVIRGSLEALCDDVVTEPEQVKSYHQQMLNESLYLQRLINDLLDLSKLQNTDFNIEMRELNLCDILSDAIRSAGQLAQEKKIEIRQEFDTQSLTVTGDYGRLRQMFLIVLDNAVKFSPIGSEIHVSLKNKIVSISDQGKGITEEDLPHIFDRFYKAKSEENKNGSGLGLAIAKQIADRHKIGVSVTSLLNEGTAFQFKF</sequence>
<dbReference type="SMART" id="SM00387">
    <property type="entry name" value="HATPase_c"/>
    <property type="match status" value="1"/>
</dbReference>
<evidence type="ECO:0000256" key="3">
    <source>
        <dbReference type="ARBA" id="ARBA00012438"/>
    </source>
</evidence>
<feature type="domain" description="Histidine kinase" evidence="13">
    <location>
        <begin position="272"/>
        <end position="480"/>
    </location>
</feature>
<dbReference type="InterPro" id="IPR003661">
    <property type="entry name" value="HisK_dim/P_dom"/>
</dbReference>
<dbReference type="InterPro" id="IPR036890">
    <property type="entry name" value="HATPase_C_sf"/>
</dbReference>
<feature type="transmembrane region" description="Helical" evidence="12">
    <location>
        <begin position="184"/>
        <end position="207"/>
    </location>
</feature>
<evidence type="ECO:0000256" key="1">
    <source>
        <dbReference type="ARBA" id="ARBA00000085"/>
    </source>
</evidence>
<dbReference type="EC" id="2.7.13.3" evidence="3"/>
<proteinExistence type="predicted"/>
<dbReference type="SUPFAM" id="SSF47384">
    <property type="entry name" value="Homodimeric domain of signal transducing histidine kinase"/>
    <property type="match status" value="1"/>
</dbReference>
<dbReference type="EMBL" id="VSSQ01001074">
    <property type="protein sequence ID" value="MPM04829.1"/>
    <property type="molecule type" value="Genomic_DNA"/>
</dbReference>
<dbReference type="Pfam" id="PF02518">
    <property type="entry name" value="HATPase_c"/>
    <property type="match status" value="1"/>
</dbReference>
<comment type="caution">
    <text evidence="15">The sequence shown here is derived from an EMBL/GenBank/DDBJ whole genome shotgun (WGS) entry which is preliminary data.</text>
</comment>
<evidence type="ECO:0000259" key="13">
    <source>
        <dbReference type="PROSITE" id="PS50109"/>
    </source>
</evidence>
<dbReference type="PANTHER" id="PTHR42878">
    <property type="entry name" value="TWO-COMPONENT HISTIDINE KINASE"/>
    <property type="match status" value="1"/>
</dbReference>
<comment type="catalytic activity">
    <reaction evidence="1">
        <text>ATP + protein L-histidine = ADP + protein N-phospho-L-histidine.</text>
        <dbReference type="EC" id="2.7.13.3"/>
    </reaction>
</comment>
<keyword evidence="11 12" id="KW-0472">Membrane</keyword>
<dbReference type="PROSITE" id="PS50109">
    <property type="entry name" value="HIS_KIN"/>
    <property type="match status" value="1"/>
</dbReference>
<dbReference type="AlphaFoldDB" id="A0A644WMH7"/>
<dbReference type="FunFam" id="3.30.565.10:FF:000006">
    <property type="entry name" value="Sensor histidine kinase WalK"/>
    <property type="match status" value="1"/>
</dbReference>
<evidence type="ECO:0000313" key="15">
    <source>
        <dbReference type="EMBL" id="MPM04829.1"/>
    </source>
</evidence>
<dbReference type="InterPro" id="IPR005467">
    <property type="entry name" value="His_kinase_dom"/>
</dbReference>
<dbReference type="PROSITE" id="PS50885">
    <property type="entry name" value="HAMP"/>
    <property type="match status" value="1"/>
</dbReference>
<dbReference type="InterPro" id="IPR004358">
    <property type="entry name" value="Sig_transdc_His_kin-like_C"/>
</dbReference>
<accession>A0A644WMH7</accession>
<evidence type="ECO:0000256" key="4">
    <source>
        <dbReference type="ARBA" id="ARBA00022475"/>
    </source>
</evidence>
<dbReference type="Pfam" id="PF00672">
    <property type="entry name" value="HAMP"/>
    <property type="match status" value="1"/>
</dbReference>
<dbReference type="Pfam" id="PF00512">
    <property type="entry name" value="HisKA"/>
    <property type="match status" value="1"/>
</dbReference>
<dbReference type="InterPro" id="IPR036097">
    <property type="entry name" value="HisK_dim/P_sf"/>
</dbReference>
<dbReference type="InterPro" id="IPR003594">
    <property type="entry name" value="HATPase_dom"/>
</dbReference>
<keyword evidence="10" id="KW-0902">Two-component regulatory system</keyword>
<reference evidence="15" key="1">
    <citation type="submission" date="2019-08" db="EMBL/GenBank/DDBJ databases">
        <authorList>
            <person name="Kucharzyk K."/>
            <person name="Murdoch R.W."/>
            <person name="Higgins S."/>
            <person name="Loffler F."/>
        </authorList>
    </citation>
    <scope>NUCLEOTIDE SEQUENCE</scope>
</reference>
<keyword evidence="12" id="KW-1133">Transmembrane helix</keyword>